<comment type="similarity">
    <text evidence="1">Belongs to the peptidase M16 family.</text>
</comment>
<dbReference type="PANTHER" id="PTHR11851:SF49">
    <property type="entry name" value="MITOCHONDRIAL-PROCESSING PEPTIDASE SUBUNIT ALPHA"/>
    <property type="match status" value="1"/>
</dbReference>
<dbReference type="PROSITE" id="PS51257">
    <property type="entry name" value="PROKAR_LIPOPROTEIN"/>
    <property type="match status" value="1"/>
</dbReference>
<dbReference type="Proteomes" id="UP000785783">
    <property type="component" value="Unassembled WGS sequence"/>
</dbReference>
<dbReference type="SUPFAM" id="SSF63411">
    <property type="entry name" value="LuxS/MPP-like metallohydrolase"/>
    <property type="match status" value="2"/>
</dbReference>
<evidence type="ECO:0000313" key="7">
    <source>
        <dbReference type="Proteomes" id="UP000785783"/>
    </source>
</evidence>
<dbReference type="InterPro" id="IPR007863">
    <property type="entry name" value="Peptidase_M16_C"/>
</dbReference>
<gene>
    <name evidence="6" type="ORF">ISQ19_01885</name>
</gene>
<keyword evidence="2" id="KW-0378">Hydrolase</keyword>
<dbReference type="Pfam" id="PF00675">
    <property type="entry name" value="Peptidase_M16"/>
    <property type="match status" value="1"/>
</dbReference>
<dbReference type="PANTHER" id="PTHR11851">
    <property type="entry name" value="METALLOPROTEASE"/>
    <property type="match status" value="1"/>
</dbReference>
<comment type="caution">
    <text evidence="6">The sequence shown here is derived from an EMBL/GenBank/DDBJ whole genome shotgun (WGS) entry which is preliminary data.</text>
</comment>
<evidence type="ECO:0000256" key="3">
    <source>
        <dbReference type="SAM" id="SignalP"/>
    </source>
</evidence>
<keyword evidence="2" id="KW-0482">Metalloprotease</keyword>
<dbReference type="EMBL" id="JADHOK010000012">
    <property type="protein sequence ID" value="MBL6761427.1"/>
    <property type="molecule type" value="Genomic_DNA"/>
</dbReference>
<keyword evidence="2" id="KW-0645">Protease</keyword>
<dbReference type="Pfam" id="PF05193">
    <property type="entry name" value="Peptidase_M16_C"/>
    <property type="match status" value="1"/>
</dbReference>
<dbReference type="AlphaFoldDB" id="A0A937L502"/>
<feature type="domain" description="Peptidase M16 N-terminal" evidence="4">
    <location>
        <begin position="52"/>
        <end position="188"/>
    </location>
</feature>
<feature type="chain" id="PRO_5038059023" evidence="3">
    <location>
        <begin position="24"/>
        <end position="459"/>
    </location>
</feature>
<name>A0A937L502_9PROT</name>
<evidence type="ECO:0000256" key="1">
    <source>
        <dbReference type="ARBA" id="ARBA00007261"/>
    </source>
</evidence>
<organism evidence="6 7">
    <name type="scientific">PS1 clade bacterium</name>
    <dbReference type="NCBI Taxonomy" id="2175152"/>
    <lineage>
        <taxon>Bacteria</taxon>
        <taxon>Pseudomonadati</taxon>
        <taxon>Pseudomonadota</taxon>
        <taxon>Alphaproteobacteria</taxon>
        <taxon>PS1 clade</taxon>
    </lineage>
</organism>
<feature type="domain" description="Peptidase M16 C-terminal" evidence="5">
    <location>
        <begin position="199"/>
        <end position="384"/>
    </location>
</feature>
<accession>A0A937L502</accession>
<dbReference type="InterPro" id="IPR011249">
    <property type="entry name" value="Metalloenz_LuxS/M16"/>
</dbReference>
<evidence type="ECO:0000256" key="2">
    <source>
        <dbReference type="ARBA" id="ARBA00023049"/>
    </source>
</evidence>
<dbReference type="InterPro" id="IPR011765">
    <property type="entry name" value="Pept_M16_N"/>
</dbReference>
<sequence>MTLMRLKKSNPIIAVLAAGSLLAACSRGPEGPKVETARLDNGLEIIVIPDFRADVVTHMLWYRVGSADEPKGKSGIAHFFEHLMFRGTENIPSGDFSKTVARLGGQDNAFTSYDYTAYFQRIAKDKLGKMMEMEAERMQKLIIQPDIVAVERDVILEERSMRVDGRPAALLNEQIRKRLHAGTPYEVPVIGWRKEIAQLNAADAGAFYQRYYAPDNAVLVVAGAVTLDEVKGLAETHYGPLKPSGQPRAPRQVAVQLSVTDYDKPEVLSDARVRQRSWLRLYRLPQYQRDAKRQFAAADVLAEVLGGGLTGRLYQALVVESQVAVGTGAYSDTSRLDNGEFIIYATPAEGTDFAKLASAVNTEIERVKNAPVTEEELRRAKRQLVSDLVFARDSQQSMANIFGRAAMLGLSPDDVLGWVDEIEAVTQDDVRDAARALLVEAHAITGHLASEGNTSEGNK</sequence>
<keyword evidence="3" id="KW-0732">Signal</keyword>
<evidence type="ECO:0000259" key="4">
    <source>
        <dbReference type="Pfam" id="PF00675"/>
    </source>
</evidence>
<feature type="signal peptide" evidence="3">
    <location>
        <begin position="1"/>
        <end position="23"/>
    </location>
</feature>
<proteinExistence type="inferred from homology"/>
<evidence type="ECO:0000313" key="6">
    <source>
        <dbReference type="EMBL" id="MBL6761427.1"/>
    </source>
</evidence>
<evidence type="ECO:0000259" key="5">
    <source>
        <dbReference type="Pfam" id="PF05193"/>
    </source>
</evidence>
<dbReference type="Gene3D" id="3.30.830.10">
    <property type="entry name" value="Metalloenzyme, LuxS/M16 peptidase-like"/>
    <property type="match status" value="2"/>
</dbReference>
<dbReference type="GO" id="GO:0008237">
    <property type="term" value="F:metallopeptidase activity"/>
    <property type="evidence" value="ECO:0007669"/>
    <property type="project" value="UniProtKB-KW"/>
</dbReference>
<protein>
    <submittedName>
        <fullName evidence="6">Insulinase family protein</fullName>
    </submittedName>
</protein>
<dbReference type="InterPro" id="IPR050361">
    <property type="entry name" value="MPP/UQCRC_Complex"/>
</dbReference>
<reference evidence="6" key="1">
    <citation type="submission" date="2020-10" db="EMBL/GenBank/DDBJ databases">
        <title>Microbiome of the Black Sea water column analyzed by genome centric metagenomics.</title>
        <authorList>
            <person name="Cabello-Yeves P.J."/>
            <person name="Callieri C."/>
            <person name="Picazo A."/>
            <person name="Mehrshad M."/>
            <person name="Haro-Moreno J.M."/>
            <person name="Roda-Garcia J."/>
            <person name="Dzembekova N."/>
            <person name="Slabakova V."/>
            <person name="Slabakova N."/>
            <person name="Moncheva S."/>
            <person name="Rodriguez-Valera F."/>
        </authorList>
    </citation>
    <scope>NUCLEOTIDE SEQUENCE</scope>
    <source>
        <strain evidence="6">BS307-5m-G5</strain>
    </source>
</reference>
<dbReference type="GO" id="GO:0046872">
    <property type="term" value="F:metal ion binding"/>
    <property type="evidence" value="ECO:0007669"/>
    <property type="project" value="InterPro"/>
</dbReference>